<comment type="caution">
    <text evidence="7">The sequence shown here is derived from an EMBL/GenBank/DDBJ whole genome shotgun (WGS) entry which is preliminary data.</text>
</comment>
<sequence length="1209" mass="136345">MQAIPPQRQQSALASAQQRALIPQSTIDFPSQRYYALSLLAVLQGLKLYDLVNVYSAAYPEQYSGMLMKWWLLDALYLFGLWILQIPWLQFSGIKTILFVILTCFINLVLFALPSAAISSALFKVFFGDVLGQQIGISRAKLVNVKDIVFNSSHILGRHTVHILPYGTAKLNPNDEFYCIPGNEVGQKDIFIPIVLNNTIPRSITVSRYDFDTTSRTVSEHSGRDIQRATEIAHGKQGLEYYYIRVRNPGVYKLENIVSKEGLDVRLYSRQVYVFVCPTARFVPKDSADYCKGEKEQLQLDVFGVPPLKVEYTRSINDKQTHLKLDRIQPDTFDSPLARIPGGLRHADPEFFSPLTHTSYDWGAMQHLSLDMNLTFDQDGEYRYQIQRIVDGAGNTIEFENGYQQHFSVHRQPQVSFECSATDPVDLLIGKNAVDLPLKLKGSHPYKLEYEFVSPDNDAQRQLVELKDTSAALKATAPGEYRLLKVSDRFCKGDVYLPASCQVIQPPLPAVQVQATPIPSECAGDSEIGMKFAVELSGSPPFALEYVVTKQNGRKKTVVERKKEKIDRSRFMFQYLPSSSGEYTYEFTALDDRNYKQQETKVQPIKQTVHPQPDAKFSKKMRSIRTCMGEEVNLDVELSGSGPFTLYWSFDKQMYSESVDNNKLTINVPRLETPGQHTVSLVKIQDANACLKELDTRDVVIDVRRDRPTAFFYTDNNEDATVSVAQGEYTELPLRLTGEGPWHVTYRNIQNDKKGSRTVTLKDPNAHVRVKDVGEYELLSVKDAICEGDVLPPHYFLRWIDKPTLSFPENQVSVQKPDVYERAAVCEGVSDAVDVLFSGQGPFHSTYDIYHGRSQGKASTFVSSEDISAGLSKSRIALTTRSAGHYRYVFKEISDQRYTRPLKLSPATFLEQTVYAVPSVKYASKSRRERNVCVGDTFASDDVGAIWLDLTGQAPFTVQLGLKHQSEVYGRVLTFNDIQSTRFKVEIQDQVMMPGQYELTLIDVTDDHGCHASATGPESMITIQALDIATIVPSETCSEHCVGDTLEFSLSGIGPFTISYQFNGRDEKVKSQSSRLTMIADKPGNLTILSVGDQRNKCRSFPKDMTKIVHEIPSSLVSGGKEIIENIREGDMVQAIVDLVGTPPFDFEWQRSDAIWDTHQNRYYKGAVLETHTVHNVEGHRYYINTSMEGIIEVVSIRDQFCHYPRARA</sequence>
<dbReference type="GO" id="GO:0070762">
    <property type="term" value="C:nuclear pore transmembrane ring"/>
    <property type="evidence" value="ECO:0007669"/>
    <property type="project" value="TreeGrafter"/>
</dbReference>
<dbReference type="InterPro" id="IPR037701">
    <property type="entry name" value="Pom152"/>
</dbReference>
<dbReference type="InterPro" id="IPR056542">
    <property type="entry name" value="Ig-like_POM152_1st"/>
</dbReference>
<dbReference type="Pfam" id="PF24097">
    <property type="entry name" value="TMD_POM152"/>
    <property type="match status" value="1"/>
</dbReference>
<dbReference type="InterPro" id="IPR056544">
    <property type="entry name" value="Ig_POM152"/>
</dbReference>
<dbReference type="Pfam" id="PF23664">
    <property type="entry name" value="Ig_Pom152"/>
    <property type="match status" value="2"/>
</dbReference>
<evidence type="ECO:0000256" key="1">
    <source>
        <dbReference type="SAM" id="Phobius"/>
    </source>
</evidence>
<dbReference type="InterPro" id="IPR056540">
    <property type="entry name" value="TMD_POM152"/>
</dbReference>
<evidence type="ECO:0000259" key="4">
    <source>
        <dbReference type="Pfam" id="PF24312"/>
    </source>
</evidence>
<feature type="transmembrane region" description="Helical" evidence="1">
    <location>
        <begin position="96"/>
        <end position="117"/>
    </location>
</feature>
<proteinExistence type="predicted"/>
<keyword evidence="1" id="KW-1133">Transmembrane helix</keyword>
<dbReference type="InterPro" id="IPR056541">
    <property type="entry name" value="Ig-like_POM152"/>
</dbReference>
<accession>A0A1X2HJR5</accession>
<dbReference type="Pfam" id="PF24312">
    <property type="entry name" value="Ig-like_POM152"/>
    <property type="match status" value="2"/>
</dbReference>
<dbReference type="PANTHER" id="PTHR28206">
    <property type="entry name" value="NUCLEOPORIN POM152"/>
    <property type="match status" value="1"/>
</dbReference>
<dbReference type="AlphaFoldDB" id="A0A1X2HJR5"/>
<feature type="domain" description="Nucleoporin POM152 N-terminal transmembrane" evidence="3">
    <location>
        <begin position="28"/>
        <end position="112"/>
    </location>
</feature>
<keyword evidence="8" id="KW-1185">Reference proteome</keyword>
<evidence type="ECO:0000313" key="7">
    <source>
        <dbReference type="EMBL" id="ORY99344.1"/>
    </source>
</evidence>
<feature type="domain" description="Nucleoporin POM152 ninth Ig-like" evidence="6">
    <location>
        <begin position="1029"/>
        <end position="1108"/>
    </location>
</feature>
<dbReference type="GO" id="GO:0006999">
    <property type="term" value="P:nuclear pore organization"/>
    <property type="evidence" value="ECO:0007669"/>
    <property type="project" value="TreeGrafter"/>
</dbReference>
<evidence type="ECO:0000259" key="5">
    <source>
        <dbReference type="Pfam" id="PF24519"/>
    </source>
</evidence>
<reference evidence="7 8" key="1">
    <citation type="submission" date="2016-07" db="EMBL/GenBank/DDBJ databases">
        <title>Pervasive Adenine N6-methylation of Active Genes in Fungi.</title>
        <authorList>
            <consortium name="DOE Joint Genome Institute"/>
            <person name="Mondo S.J."/>
            <person name="Dannebaum R.O."/>
            <person name="Kuo R.C."/>
            <person name="Labutti K."/>
            <person name="Haridas S."/>
            <person name="Kuo A."/>
            <person name="Salamov A."/>
            <person name="Ahrendt S.R."/>
            <person name="Lipzen A."/>
            <person name="Sullivan W."/>
            <person name="Andreopoulos W.B."/>
            <person name="Clum A."/>
            <person name="Lindquist E."/>
            <person name="Daum C."/>
            <person name="Ramamoorthy G.K."/>
            <person name="Gryganskyi A."/>
            <person name="Culley D."/>
            <person name="Magnuson J.K."/>
            <person name="James T.Y."/>
            <person name="O'Malley M.A."/>
            <person name="Stajich J.E."/>
            <person name="Spatafora J.W."/>
            <person name="Visel A."/>
            <person name="Grigoriev I.V."/>
        </authorList>
    </citation>
    <scope>NUCLEOTIDE SEQUENCE [LARGE SCALE GENOMIC DNA]</scope>
    <source>
        <strain evidence="7 8">NRRL 2496</strain>
    </source>
</reference>
<dbReference type="GO" id="GO:0006606">
    <property type="term" value="P:protein import into nucleus"/>
    <property type="evidence" value="ECO:0007669"/>
    <property type="project" value="TreeGrafter"/>
</dbReference>
<feature type="domain" description="Nucleoporin POM152 first Ig-like" evidence="5">
    <location>
        <begin position="168"/>
        <end position="274"/>
    </location>
</feature>
<name>A0A1X2HJR5_SYNRA</name>
<dbReference type="GO" id="GO:0017056">
    <property type="term" value="F:structural constituent of nuclear pore"/>
    <property type="evidence" value="ECO:0007669"/>
    <property type="project" value="InterPro"/>
</dbReference>
<evidence type="ECO:0000259" key="6">
    <source>
        <dbReference type="Pfam" id="PF24527"/>
    </source>
</evidence>
<evidence type="ECO:0008006" key="9">
    <source>
        <dbReference type="Google" id="ProtNLM"/>
    </source>
</evidence>
<evidence type="ECO:0000259" key="3">
    <source>
        <dbReference type="Pfam" id="PF24097"/>
    </source>
</evidence>
<dbReference type="EMBL" id="MCGN01000003">
    <property type="protein sequence ID" value="ORY99344.1"/>
    <property type="molecule type" value="Genomic_DNA"/>
</dbReference>
<keyword evidence="1" id="KW-0472">Membrane</keyword>
<feature type="transmembrane region" description="Helical" evidence="1">
    <location>
        <begin position="70"/>
        <end position="89"/>
    </location>
</feature>
<dbReference type="OrthoDB" id="5529162at2759"/>
<evidence type="ECO:0000259" key="2">
    <source>
        <dbReference type="Pfam" id="PF23664"/>
    </source>
</evidence>
<feature type="transmembrane region" description="Helical" evidence="1">
    <location>
        <begin position="34"/>
        <end position="58"/>
    </location>
</feature>
<dbReference type="InterPro" id="IPR056543">
    <property type="entry name" value="Ig-like_POM152_9th"/>
</dbReference>
<dbReference type="Proteomes" id="UP000242180">
    <property type="component" value="Unassembled WGS sequence"/>
</dbReference>
<organism evidence="7 8">
    <name type="scientific">Syncephalastrum racemosum</name>
    <name type="common">Filamentous fungus</name>
    <dbReference type="NCBI Taxonomy" id="13706"/>
    <lineage>
        <taxon>Eukaryota</taxon>
        <taxon>Fungi</taxon>
        <taxon>Fungi incertae sedis</taxon>
        <taxon>Mucoromycota</taxon>
        <taxon>Mucoromycotina</taxon>
        <taxon>Mucoromycetes</taxon>
        <taxon>Mucorales</taxon>
        <taxon>Syncephalastraceae</taxon>
        <taxon>Syncephalastrum</taxon>
    </lineage>
</organism>
<dbReference type="PANTHER" id="PTHR28206:SF1">
    <property type="entry name" value="NUCLEOPORIN POM152"/>
    <property type="match status" value="1"/>
</dbReference>
<dbReference type="InParanoid" id="A0A1X2HJR5"/>
<gene>
    <name evidence="7" type="ORF">BCR43DRAFT_489127</name>
</gene>
<dbReference type="OMA" id="DRSNCKR"/>
<keyword evidence="1" id="KW-0812">Transmembrane</keyword>
<evidence type="ECO:0000313" key="8">
    <source>
        <dbReference type="Proteomes" id="UP000242180"/>
    </source>
</evidence>
<dbReference type="Pfam" id="PF24527">
    <property type="entry name" value="Ig-like_Pom152_9"/>
    <property type="match status" value="1"/>
</dbReference>
<feature type="domain" description="Nucleoporin POM152 Ig-like" evidence="4">
    <location>
        <begin position="707"/>
        <end position="793"/>
    </location>
</feature>
<dbReference type="FunCoup" id="A0A1X2HJR5">
    <property type="interactions" value="75"/>
</dbReference>
<dbReference type="STRING" id="13706.A0A1X2HJR5"/>
<feature type="domain" description="Nucleoporin POM152 Ig-like" evidence="4">
    <location>
        <begin position="412"/>
        <end position="501"/>
    </location>
</feature>
<feature type="domain" description="Nucleoporin POM152 immunoglobulin-like" evidence="2">
    <location>
        <begin position="505"/>
        <end position="615"/>
    </location>
</feature>
<dbReference type="Pfam" id="PF24519">
    <property type="entry name" value="Ig-like_Pom152_1"/>
    <property type="match status" value="1"/>
</dbReference>
<protein>
    <recommendedName>
        <fullName evidence="9">Nucleoporin Pom152</fullName>
    </recommendedName>
</protein>
<feature type="domain" description="Nucleoporin POM152 immunoglobulin-like" evidence="2">
    <location>
        <begin position="811"/>
        <end position="912"/>
    </location>
</feature>